<keyword evidence="7" id="KW-0460">Magnesium</keyword>
<feature type="domain" description="Protein kinase" evidence="9">
    <location>
        <begin position="74"/>
        <end position="458"/>
    </location>
</feature>
<dbReference type="Pfam" id="PF00069">
    <property type="entry name" value="Pkinase"/>
    <property type="match status" value="2"/>
</dbReference>
<dbReference type="PROSITE" id="PS50011">
    <property type="entry name" value="PROTEIN_KINASE_DOM"/>
    <property type="match status" value="1"/>
</dbReference>
<dbReference type="PROSITE" id="PS00108">
    <property type="entry name" value="PROTEIN_KINASE_ST"/>
    <property type="match status" value="1"/>
</dbReference>
<evidence type="ECO:0000313" key="10">
    <source>
        <dbReference type="EMBL" id="CEM34875.1"/>
    </source>
</evidence>
<dbReference type="GO" id="GO:0005524">
    <property type="term" value="F:ATP binding"/>
    <property type="evidence" value="ECO:0007669"/>
    <property type="project" value="UniProtKB-UniRule"/>
</dbReference>
<evidence type="ECO:0000256" key="7">
    <source>
        <dbReference type="RuleBase" id="RU361165"/>
    </source>
</evidence>
<dbReference type="PhylomeDB" id="A0A0G4GVI8"/>
<dbReference type="InterPro" id="IPR017441">
    <property type="entry name" value="Protein_kinase_ATP_BS"/>
</dbReference>
<evidence type="ECO:0000256" key="4">
    <source>
        <dbReference type="ARBA" id="ARBA00022777"/>
    </source>
</evidence>
<dbReference type="InterPro" id="IPR050117">
    <property type="entry name" value="MAPK"/>
</dbReference>
<feature type="compositionally biased region" description="Basic and acidic residues" evidence="8">
    <location>
        <begin position="1"/>
        <end position="12"/>
    </location>
</feature>
<keyword evidence="2 7" id="KW-0808">Transferase</keyword>
<sequence length="523" mass="57823">MLDRQNGQDHAARTAGAPYGRYGQLSDGNDTVQNTAAGMDTAGYAPPAPTHHDVSMAPQPPRNRHSTWEVPDRYEIKQLIGTGSYGSVAESCDLLTGGIVAIKRIHRVFEDLVDCKRILREIALLNRLDHMNVVKILDICVPQRMDKFDELYIVLEIADSDFKKLFRAHVHLSELHVKTLLYNLLLGVRYVHARGILHRDLKPANCLVNQDCTVKICDFGLARTISSGESSGLPDSPRASVEVSTAAAAAAAAASGGSTNGVAPMSIDASDGGAVAGDGGDRSPSPDFPKGRPVKRQLTGHVVTRWYRAPELILLQENYGEAIDVWSIGCVFAELMNMIKENVQFHSDRGPLFPGSSCFPLSPDHRHTTDYRFHSRGNRDQLNMIFSVIGTPCGEDVEALEKEDARRYIRLFEPRPSQSLAARFPASSPSAVDLLSQMLIFSASKRITLERALRHAFLAEVRSPEKESLGQSGQLKVSLPFNDWEPLSEPQLRYCLLREIARHHPEILPSLPPPPPGFRYREE</sequence>
<feature type="compositionally biased region" description="Polar residues" evidence="8">
    <location>
        <begin position="26"/>
        <end position="36"/>
    </location>
</feature>
<dbReference type="CDD" id="cd07834">
    <property type="entry name" value="STKc_MAPK"/>
    <property type="match status" value="1"/>
</dbReference>
<name>A0A0G4GVI8_9ALVE</name>
<comment type="cofactor">
    <cofactor evidence="7">
        <name>Mg(2+)</name>
        <dbReference type="ChEBI" id="CHEBI:18420"/>
    </cofactor>
</comment>
<dbReference type="SMART" id="SM00220">
    <property type="entry name" value="S_TKc"/>
    <property type="match status" value="1"/>
</dbReference>
<dbReference type="Gene3D" id="3.30.200.20">
    <property type="entry name" value="Phosphorylase Kinase, domain 1"/>
    <property type="match status" value="1"/>
</dbReference>
<dbReference type="EMBL" id="CDMZ01001592">
    <property type="protein sequence ID" value="CEM34875.1"/>
    <property type="molecule type" value="Genomic_DNA"/>
</dbReference>
<dbReference type="PROSITE" id="PS00107">
    <property type="entry name" value="PROTEIN_KINASE_ATP"/>
    <property type="match status" value="1"/>
</dbReference>
<evidence type="ECO:0000256" key="8">
    <source>
        <dbReference type="SAM" id="MobiDB-lite"/>
    </source>
</evidence>
<keyword evidence="1 7" id="KW-0723">Serine/threonine-protein kinase</keyword>
<feature type="region of interest" description="Disordered" evidence="8">
    <location>
        <begin position="269"/>
        <end position="295"/>
    </location>
</feature>
<dbReference type="EC" id="2.7.11.24" evidence="7"/>
<comment type="similarity">
    <text evidence="7">Belongs to the protein kinase superfamily. Ser/Thr protein kinase family. MAP kinase subfamily.</text>
</comment>
<organism evidence="10">
    <name type="scientific">Chromera velia CCMP2878</name>
    <dbReference type="NCBI Taxonomy" id="1169474"/>
    <lineage>
        <taxon>Eukaryota</taxon>
        <taxon>Sar</taxon>
        <taxon>Alveolata</taxon>
        <taxon>Colpodellida</taxon>
        <taxon>Chromeraceae</taxon>
        <taxon>Chromera</taxon>
    </lineage>
</organism>
<dbReference type="FunFam" id="3.30.200.20:FF:000046">
    <property type="entry name" value="Mitogen-activated protein kinase"/>
    <property type="match status" value="1"/>
</dbReference>
<dbReference type="SUPFAM" id="SSF56112">
    <property type="entry name" value="Protein kinase-like (PK-like)"/>
    <property type="match status" value="1"/>
</dbReference>
<protein>
    <recommendedName>
        <fullName evidence="7">Mitogen-activated protein kinase</fullName>
        <ecNumber evidence="7">2.7.11.24</ecNumber>
    </recommendedName>
</protein>
<gene>
    <name evidence="10" type="ORF">Cvel_23551</name>
</gene>
<dbReference type="InterPro" id="IPR003527">
    <property type="entry name" value="MAP_kinase_CS"/>
</dbReference>
<proteinExistence type="inferred from homology"/>
<evidence type="ECO:0000259" key="9">
    <source>
        <dbReference type="PROSITE" id="PS50011"/>
    </source>
</evidence>
<accession>A0A0G4GVI8</accession>
<feature type="binding site" evidence="6">
    <location>
        <position position="103"/>
    </location>
    <ligand>
        <name>ATP</name>
        <dbReference type="ChEBI" id="CHEBI:30616"/>
    </ligand>
</feature>
<evidence type="ECO:0000256" key="3">
    <source>
        <dbReference type="ARBA" id="ARBA00022741"/>
    </source>
</evidence>
<evidence type="ECO:0000256" key="2">
    <source>
        <dbReference type="ARBA" id="ARBA00022679"/>
    </source>
</evidence>
<reference evidence="10" key="1">
    <citation type="submission" date="2014-11" db="EMBL/GenBank/DDBJ databases">
        <authorList>
            <person name="Otto D Thomas"/>
            <person name="Naeem Raeece"/>
        </authorList>
    </citation>
    <scope>NUCLEOTIDE SEQUENCE</scope>
</reference>
<dbReference type="InterPro" id="IPR008271">
    <property type="entry name" value="Ser/Thr_kinase_AS"/>
</dbReference>
<keyword evidence="5 6" id="KW-0067">ATP-binding</keyword>
<dbReference type="PROSITE" id="PS01351">
    <property type="entry name" value="MAPK"/>
    <property type="match status" value="1"/>
</dbReference>
<dbReference type="PANTHER" id="PTHR24055">
    <property type="entry name" value="MITOGEN-ACTIVATED PROTEIN KINASE"/>
    <property type="match status" value="1"/>
</dbReference>
<dbReference type="Gene3D" id="1.10.510.10">
    <property type="entry name" value="Transferase(Phosphotransferase) domain 1"/>
    <property type="match status" value="1"/>
</dbReference>
<comment type="catalytic activity">
    <reaction evidence="7">
        <text>L-threonyl-[protein] + ATP = O-phospho-L-threonyl-[protein] + ADP + H(+)</text>
        <dbReference type="Rhea" id="RHEA:46608"/>
        <dbReference type="Rhea" id="RHEA-COMP:11060"/>
        <dbReference type="Rhea" id="RHEA-COMP:11605"/>
        <dbReference type="ChEBI" id="CHEBI:15378"/>
        <dbReference type="ChEBI" id="CHEBI:30013"/>
        <dbReference type="ChEBI" id="CHEBI:30616"/>
        <dbReference type="ChEBI" id="CHEBI:61977"/>
        <dbReference type="ChEBI" id="CHEBI:456216"/>
        <dbReference type="EC" id="2.7.11.24"/>
    </reaction>
</comment>
<dbReference type="AlphaFoldDB" id="A0A0G4GVI8"/>
<keyword evidence="3 6" id="KW-0547">Nucleotide-binding</keyword>
<dbReference type="InterPro" id="IPR000719">
    <property type="entry name" value="Prot_kinase_dom"/>
</dbReference>
<comment type="activity regulation">
    <text evidence="7">Activated by threonine and tyrosine phosphorylation.</text>
</comment>
<dbReference type="InterPro" id="IPR011009">
    <property type="entry name" value="Kinase-like_dom_sf"/>
</dbReference>
<evidence type="ECO:0000256" key="1">
    <source>
        <dbReference type="ARBA" id="ARBA00022527"/>
    </source>
</evidence>
<dbReference type="VEuPathDB" id="CryptoDB:Cvel_23551"/>
<evidence type="ECO:0000256" key="5">
    <source>
        <dbReference type="ARBA" id="ARBA00022840"/>
    </source>
</evidence>
<keyword evidence="4 7" id="KW-0418">Kinase</keyword>
<feature type="region of interest" description="Disordered" evidence="8">
    <location>
        <begin position="1"/>
        <end position="68"/>
    </location>
</feature>
<evidence type="ECO:0000256" key="6">
    <source>
        <dbReference type="PROSITE-ProRule" id="PRU10141"/>
    </source>
</evidence>
<dbReference type="GO" id="GO:0004707">
    <property type="term" value="F:MAP kinase activity"/>
    <property type="evidence" value="ECO:0007669"/>
    <property type="project" value="UniProtKB-EC"/>
</dbReference>